<proteinExistence type="predicted"/>
<keyword evidence="4" id="KW-1185">Reference proteome</keyword>
<feature type="compositionally biased region" description="Low complexity" evidence="1">
    <location>
        <begin position="8"/>
        <end position="26"/>
    </location>
</feature>
<feature type="compositionally biased region" description="Polar residues" evidence="1">
    <location>
        <begin position="52"/>
        <end position="64"/>
    </location>
</feature>
<dbReference type="Proteomes" id="UP001186452">
    <property type="component" value="Unassembled WGS sequence"/>
</dbReference>
<feature type="compositionally biased region" description="Polar residues" evidence="1">
    <location>
        <begin position="144"/>
        <end position="164"/>
    </location>
</feature>
<keyword evidence="3" id="KW-0282">Flagellum</keyword>
<dbReference type="CDD" id="cd17470">
    <property type="entry name" value="T3SS_Flik_C"/>
    <property type="match status" value="1"/>
</dbReference>
<feature type="compositionally biased region" description="Basic and acidic residues" evidence="1">
    <location>
        <begin position="232"/>
        <end position="242"/>
    </location>
</feature>
<dbReference type="Gene3D" id="3.30.750.140">
    <property type="match status" value="1"/>
</dbReference>
<protein>
    <submittedName>
        <fullName evidence="3">Flagellar hook-length control protein FliK</fullName>
    </submittedName>
</protein>
<comment type="caution">
    <text evidence="3">The sequence shown here is derived from an EMBL/GenBank/DDBJ whole genome shotgun (WGS) entry which is preliminary data.</text>
</comment>
<dbReference type="InterPro" id="IPR052563">
    <property type="entry name" value="FliK"/>
</dbReference>
<evidence type="ECO:0000256" key="1">
    <source>
        <dbReference type="SAM" id="MobiDB-lite"/>
    </source>
</evidence>
<keyword evidence="3" id="KW-0966">Cell projection</keyword>
<dbReference type="PANTHER" id="PTHR37533">
    <property type="entry name" value="FLAGELLAR HOOK-LENGTH CONTROL PROTEIN"/>
    <property type="match status" value="1"/>
</dbReference>
<evidence type="ECO:0000259" key="2">
    <source>
        <dbReference type="Pfam" id="PF02120"/>
    </source>
</evidence>
<dbReference type="Pfam" id="PF02120">
    <property type="entry name" value="Flg_hook"/>
    <property type="match status" value="1"/>
</dbReference>
<feature type="region of interest" description="Disordered" evidence="1">
    <location>
        <begin position="1"/>
        <end position="242"/>
    </location>
</feature>
<evidence type="ECO:0000313" key="3">
    <source>
        <dbReference type="EMBL" id="MDV5171118.1"/>
    </source>
</evidence>
<feature type="compositionally biased region" description="Low complexity" evidence="1">
    <location>
        <begin position="171"/>
        <end position="181"/>
    </location>
</feature>
<dbReference type="InterPro" id="IPR021136">
    <property type="entry name" value="Flagellar_hook_control-like_C"/>
</dbReference>
<dbReference type="RefSeq" id="WP_317523944.1">
    <property type="nucleotide sequence ID" value="NZ_JAWJZI010000010.1"/>
</dbReference>
<dbReference type="InterPro" id="IPR038610">
    <property type="entry name" value="FliK-like_C_sf"/>
</dbReference>
<feature type="compositionally biased region" description="Basic and acidic residues" evidence="1">
    <location>
        <begin position="65"/>
        <end position="87"/>
    </location>
</feature>
<evidence type="ECO:0000313" key="4">
    <source>
        <dbReference type="Proteomes" id="UP001186452"/>
    </source>
</evidence>
<feature type="domain" description="Flagellar hook-length control protein-like C-terminal" evidence="2">
    <location>
        <begin position="414"/>
        <end position="496"/>
    </location>
</feature>
<organism evidence="3 4">
    <name type="scientific">Photobacterium rosenbergii</name>
    <dbReference type="NCBI Taxonomy" id="294936"/>
    <lineage>
        <taxon>Bacteria</taxon>
        <taxon>Pseudomonadati</taxon>
        <taxon>Pseudomonadota</taxon>
        <taxon>Gammaproteobacteria</taxon>
        <taxon>Vibrionales</taxon>
        <taxon>Vibrionaceae</taxon>
        <taxon>Photobacterium</taxon>
    </lineage>
</organism>
<keyword evidence="3" id="KW-0969">Cilium</keyword>
<accession>A0ABU3ZMJ3</accession>
<gene>
    <name evidence="3" type="ORF">R2X38_19145</name>
</gene>
<sequence length="553" mass="55844">MFLSQFLSADTASAPSAPASKTSSVAESQAKDGTSSASSKGFTDTLKDAFETGSTGASGNIESTSEGKKKLGGENKDDSSKLTDSKATDGQAVNKVAQGTDNIELLQEGSSDDVAQSTSSENKTRGQAAEVDDAESGDDASVNVAAQQVGSALASSDNAKSSMSEGEELLQRLSASRSQLAGHSASGPGKGADGKLLPPDAMAAGSDNKAQLSAPLAKEGVATKEGAAGKEALGKELQGKDGSSKDALAKELLAKELLVKDPAAKADSQGKVALAGMTLSGADLAELKNGQGTSPLSQALAADGALTSSAKSDVAALMGLSASASSPKGTLMTKGSAGALAAASMAGITDGAIDGAMRSGTDDGLGTSVGETQGLHAAHRTAAAGMVVAEGEKPGNAQPPLLLAKEQAGDQLADRVQMMMSKNLKHVDIRLDPPELGKLQIKLSMNNDQASVQITVANQQSRDLVEQAMPRLRELLHQQGLQLAQSSVQQDSSRQFAGGSQQQMNGQAGSQSQHGEPGSGQGTPHELANGTAAQSHSADLWMTAPKDGVDYYA</sequence>
<name>A0ABU3ZMJ3_9GAMM</name>
<feature type="compositionally biased region" description="Polar residues" evidence="1">
    <location>
        <begin position="31"/>
        <end position="42"/>
    </location>
</feature>
<dbReference type="EMBL" id="JAWJZI010000010">
    <property type="protein sequence ID" value="MDV5171118.1"/>
    <property type="molecule type" value="Genomic_DNA"/>
</dbReference>
<dbReference type="PANTHER" id="PTHR37533:SF2">
    <property type="entry name" value="FLAGELLAR HOOK-LENGTH CONTROL PROTEIN"/>
    <property type="match status" value="1"/>
</dbReference>
<reference evidence="3 4" key="1">
    <citation type="submission" date="2023-10" db="EMBL/GenBank/DDBJ databases">
        <title>Marine bacteria isolated from horseshoe crab.</title>
        <authorList>
            <person name="Cheng T.H."/>
        </authorList>
    </citation>
    <scope>NUCLEOTIDE SEQUENCE [LARGE SCALE GENOMIC DNA]</scope>
    <source>
        <strain evidence="3 4">HSC6</strain>
    </source>
</reference>
<feature type="region of interest" description="Disordered" evidence="1">
    <location>
        <begin position="483"/>
        <end position="553"/>
    </location>
</feature>
<feature type="compositionally biased region" description="Polar residues" evidence="1">
    <location>
        <begin position="483"/>
        <end position="514"/>
    </location>
</feature>